<dbReference type="EMBL" id="CM055762">
    <property type="protein sequence ID" value="KAJ7986092.1"/>
    <property type="molecule type" value="Genomic_DNA"/>
</dbReference>
<organism evidence="1 2">
    <name type="scientific">Dallia pectoralis</name>
    <name type="common">Alaska blackfish</name>
    <dbReference type="NCBI Taxonomy" id="75939"/>
    <lineage>
        <taxon>Eukaryota</taxon>
        <taxon>Metazoa</taxon>
        <taxon>Chordata</taxon>
        <taxon>Craniata</taxon>
        <taxon>Vertebrata</taxon>
        <taxon>Euteleostomi</taxon>
        <taxon>Actinopterygii</taxon>
        <taxon>Neopterygii</taxon>
        <taxon>Teleostei</taxon>
        <taxon>Protacanthopterygii</taxon>
        <taxon>Esociformes</taxon>
        <taxon>Umbridae</taxon>
        <taxon>Dallia</taxon>
    </lineage>
</organism>
<proteinExistence type="predicted"/>
<evidence type="ECO:0000313" key="1">
    <source>
        <dbReference type="EMBL" id="KAJ7986092.1"/>
    </source>
</evidence>
<evidence type="ECO:0000313" key="2">
    <source>
        <dbReference type="Proteomes" id="UP001157502"/>
    </source>
</evidence>
<reference evidence="1" key="1">
    <citation type="submission" date="2021-05" db="EMBL/GenBank/DDBJ databases">
        <authorList>
            <person name="Pan Q."/>
            <person name="Jouanno E."/>
            <person name="Zahm M."/>
            <person name="Klopp C."/>
            <person name="Cabau C."/>
            <person name="Louis A."/>
            <person name="Berthelot C."/>
            <person name="Parey E."/>
            <person name="Roest Crollius H."/>
            <person name="Montfort J."/>
            <person name="Robinson-Rechavi M."/>
            <person name="Bouchez O."/>
            <person name="Lampietro C."/>
            <person name="Lopez Roques C."/>
            <person name="Donnadieu C."/>
            <person name="Postlethwait J."/>
            <person name="Bobe J."/>
            <person name="Dillon D."/>
            <person name="Chandos A."/>
            <person name="von Hippel F."/>
            <person name="Guiguen Y."/>
        </authorList>
    </citation>
    <scope>NUCLEOTIDE SEQUENCE</scope>
    <source>
        <strain evidence="1">YG-Jan2019</strain>
    </source>
</reference>
<gene>
    <name evidence="1" type="ORF">DPEC_G00347220</name>
</gene>
<keyword evidence="2" id="KW-1185">Reference proteome</keyword>
<protein>
    <submittedName>
        <fullName evidence="1">Uncharacterized protein</fullName>
    </submittedName>
</protein>
<sequence>MLHLALLLLAVSLMCVNGILLPESARHVNVDINQHVEDGSVHGHAASNDVLENWVENPKLKVQENWVENPKLKVEENWVENPKLKVEENWVENPKLKVQENWVENPKLKVEENWVENPKLKVEENWVENPKLKVEENWVEDKKIKVKDTVHQVSNNTIGETQITQTRNQSRAKGNSIKNVCNIHEDCEKGKYCRHQKDRSSCRNCKPLDERCSEDKHCCTGLLCVWGQCSQNTTKGQAGSTCKKQSECSHDLCCAVHQALLFPVCKAKPIERERCVEISNDLTALLPGDKEDESPRQHCPCVRDLKCKNLGHGSTCL</sequence>
<comment type="caution">
    <text evidence="1">The sequence shown here is derived from an EMBL/GenBank/DDBJ whole genome shotgun (WGS) entry which is preliminary data.</text>
</comment>
<name>A0ACC2F416_DALPE</name>
<accession>A0ACC2F416</accession>
<dbReference type="Proteomes" id="UP001157502">
    <property type="component" value="Chromosome 35"/>
</dbReference>